<dbReference type="Proteomes" id="UP001242368">
    <property type="component" value="Unassembled WGS sequence"/>
</dbReference>
<accession>A0ABT8CVP2</accession>
<feature type="coiled-coil region" evidence="1">
    <location>
        <begin position="194"/>
        <end position="238"/>
    </location>
</feature>
<sequence>MAIPKKVMNFCYGMGAAVVIVGALFKITHIELGPLNGNNMLTVGLLVEALIFAISAFEPVDDEFDWSRVYPELKGGEPRQMQVSTGGFSGSSVVTGTGSGSAVSGSGFAGSGNANFSGGSGYSGGGAVIATSEERTLLSEKLDKILKDAKIDGQLMESLSNSIRNFEAAAKGIAPTVDAVASSNRYAEEMSTAASQLESLNAMYKSQLESATRNADINKEVAENNFKLKEQMQSLTSNLSTLNAVYGGMLSAMGKTAN</sequence>
<keyword evidence="1" id="KW-0175">Coiled coil</keyword>
<dbReference type="InterPro" id="IPR019852">
    <property type="entry name" value="Motility-assoc_prot_GldL"/>
</dbReference>
<evidence type="ECO:0000313" key="6">
    <source>
        <dbReference type="Proteomes" id="UP001242368"/>
    </source>
</evidence>
<reference evidence="4" key="1">
    <citation type="journal article" date="2014" name="Int. J. Syst. Evol. Microbiol.">
        <title>Complete genome of a new Firmicutes species belonging to the dominant human colonic microbiota ('Ruminococcus bicirculans') reveals two chromosomes and a selective capacity to utilize plant glucans.</title>
        <authorList>
            <consortium name="NISC Comparative Sequencing Program"/>
            <person name="Wegmann U."/>
            <person name="Louis P."/>
            <person name="Goesmann A."/>
            <person name="Henrissat B."/>
            <person name="Duncan S.H."/>
            <person name="Flint H.J."/>
        </authorList>
    </citation>
    <scope>NUCLEOTIDE SEQUENCE</scope>
    <source>
        <strain evidence="4">CECT 7184</strain>
    </source>
</reference>
<keyword evidence="2" id="KW-1133">Transmembrane helix</keyword>
<keyword evidence="6" id="KW-1185">Reference proteome</keyword>
<evidence type="ECO:0000259" key="3">
    <source>
        <dbReference type="Pfam" id="PF22827"/>
    </source>
</evidence>
<dbReference type="EMBL" id="JAUFQU010000001">
    <property type="protein sequence ID" value="MDN3708300.1"/>
    <property type="molecule type" value="Genomic_DNA"/>
</dbReference>
<proteinExistence type="predicted"/>
<comment type="caution">
    <text evidence="4">The sequence shown here is derived from an EMBL/GenBank/DDBJ whole genome shotgun (WGS) entry which is preliminary data.</text>
</comment>
<evidence type="ECO:0000313" key="5">
    <source>
        <dbReference type="EMBL" id="MDN3709090.1"/>
    </source>
</evidence>
<reference evidence="4" key="3">
    <citation type="submission" date="2023-06" db="EMBL/GenBank/DDBJ databases">
        <authorList>
            <person name="Lucena T."/>
            <person name="Sun Q."/>
        </authorList>
    </citation>
    <scope>NUCLEOTIDE SEQUENCE</scope>
    <source>
        <strain evidence="4">CECT 7184</strain>
    </source>
</reference>
<dbReference type="RefSeq" id="WP_290364172.1">
    <property type="nucleotide sequence ID" value="NZ_JAUFQU010000001.1"/>
</dbReference>
<dbReference type="NCBIfam" id="TIGR03513">
    <property type="entry name" value="GldL_gliding"/>
    <property type="match status" value="1"/>
</dbReference>
<dbReference type="InterPro" id="IPR055087">
    <property type="entry name" value="GldL-like_N"/>
</dbReference>
<keyword evidence="2" id="KW-0472">Membrane</keyword>
<evidence type="ECO:0000313" key="4">
    <source>
        <dbReference type="EMBL" id="MDN3708300.1"/>
    </source>
</evidence>
<feature type="domain" description="Gliding motility protein GldL-like N-terminal" evidence="3">
    <location>
        <begin position="11"/>
        <end position="75"/>
    </location>
</feature>
<protein>
    <submittedName>
        <fullName evidence="4">Gliding motility protein GldL</fullName>
    </submittedName>
</protein>
<name>A0ABT8CVP2_9FLAO</name>
<reference evidence="6" key="2">
    <citation type="journal article" date="2019" name="Int. J. Syst. Evol. Microbiol.">
        <title>The Global Catalogue of Microorganisms (GCM) 10K type strain sequencing project: providing services to taxonomists for standard genome sequencing and annotation.</title>
        <authorList>
            <consortium name="The Broad Institute Genomics Platform"/>
            <consortium name="The Broad Institute Genome Sequencing Center for Infectious Disease"/>
            <person name="Wu L."/>
            <person name="Ma J."/>
        </authorList>
    </citation>
    <scope>NUCLEOTIDE SEQUENCE [LARGE SCALE GENOMIC DNA]</scope>
    <source>
        <strain evidence="6">CECT 7184</strain>
    </source>
</reference>
<organism evidence="4 6">
    <name type="scientific">Paenimyroides ceti</name>
    <dbReference type="NCBI Taxonomy" id="395087"/>
    <lineage>
        <taxon>Bacteria</taxon>
        <taxon>Pseudomonadati</taxon>
        <taxon>Bacteroidota</taxon>
        <taxon>Flavobacteriia</taxon>
        <taxon>Flavobacteriales</taxon>
        <taxon>Flavobacteriaceae</taxon>
        <taxon>Paenimyroides</taxon>
    </lineage>
</organism>
<evidence type="ECO:0000256" key="1">
    <source>
        <dbReference type="SAM" id="Coils"/>
    </source>
</evidence>
<keyword evidence="2" id="KW-0812">Transmembrane</keyword>
<feature type="transmembrane region" description="Helical" evidence="2">
    <location>
        <begin position="7"/>
        <end position="28"/>
    </location>
</feature>
<dbReference type="EMBL" id="JAUFQU010000015">
    <property type="protein sequence ID" value="MDN3709090.1"/>
    <property type="molecule type" value="Genomic_DNA"/>
</dbReference>
<evidence type="ECO:0000256" key="2">
    <source>
        <dbReference type="SAM" id="Phobius"/>
    </source>
</evidence>
<gene>
    <name evidence="4" type="primary">gldL</name>
    <name evidence="4" type="ORF">QW060_14445</name>
    <name evidence="5" type="ORF">QW060_18710</name>
</gene>
<dbReference type="Pfam" id="PF22827">
    <property type="entry name" value="GldL_N"/>
    <property type="match status" value="1"/>
</dbReference>